<feature type="non-terminal residue" evidence="1">
    <location>
        <position position="54"/>
    </location>
</feature>
<keyword evidence="2" id="KW-1185">Reference proteome</keyword>
<evidence type="ECO:0000313" key="2">
    <source>
        <dbReference type="Proteomes" id="UP000237105"/>
    </source>
</evidence>
<protein>
    <submittedName>
        <fullName evidence="1">Uncharacterized protein</fullName>
    </submittedName>
</protein>
<dbReference type="EMBL" id="JXTB01000337">
    <property type="protein sequence ID" value="PON45108.1"/>
    <property type="molecule type" value="Genomic_DNA"/>
</dbReference>
<gene>
    <name evidence="1" type="ORF">PanWU01x14_261420</name>
</gene>
<name>A0A2P5B8J9_PARAD</name>
<dbReference type="Proteomes" id="UP000237105">
    <property type="component" value="Unassembled WGS sequence"/>
</dbReference>
<accession>A0A2P5B8J9</accession>
<proteinExistence type="predicted"/>
<organism evidence="1 2">
    <name type="scientific">Parasponia andersonii</name>
    <name type="common">Sponia andersonii</name>
    <dbReference type="NCBI Taxonomy" id="3476"/>
    <lineage>
        <taxon>Eukaryota</taxon>
        <taxon>Viridiplantae</taxon>
        <taxon>Streptophyta</taxon>
        <taxon>Embryophyta</taxon>
        <taxon>Tracheophyta</taxon>
        <taxon>Spermatophyta</taxon>
        <taxon>Magnoliopsida</taxon>
        <taxon>eudicotyledons</taxon>
        <taxon>Gunneridae</taxon>
        <taxon>Pentapetalae</taxon>
        <taxon>rosids</taxon>
        <taxon>fabids</taxon>
        <taxon>Rosales</taxon>
        <taxon>Cannabaceae</taxon>
        <taxon>Parasponia</taxon>
    </lineage>
</organism>
<dbReference type="AlphaFoldDB" id="A0A2P5B8J9"/>
<reference evidence="2" key="1">
    <citation type="submission" date="2016-06" db="EMBL/GenBank/DDBJ databases">
        <title>Parallel loss of symbiosis genes in relatives of nitrogen-fixing non-legume Parasponia.</title>
        <authorList>
            <person name="Van Velzen R."/>
            <person name="Holmer R."/>
            <person name="Bu F."/>
            <person name="Rutten L."/>
            <person name="Van Zeijl A."/>
            <person name="Liu W."/>
            <person name="Santuari L."/>
            <person name="Cao Q."/>
            <person name="Sharma T."/>
            <person name="Shen D."/>
            <person name="Roswanjaya Y."/>
            <person name="Wardhani T."/>
            <person name="Kalhor M.S."/>
            <person name="Jansen J."/>
            <person name="Van den Hoogen J."/>
            <person name="Gungor B."/>
            <person name="Hartog M."/>
            <person name="Hontelez J."/>
            <person name="Verver J."/>
            <person name="Yang W.-C."/>
            <person name="Schijlen E."/>
            <person name="Repin R."/>
            <person name="Schilthuizen M."/>
            <person name="Schranz E."/>
            <person name="Heidstra R."/>
            <person name="Miyata K."/>
            <person name="Fedorova E."/>
            <person name="Kohlen W."/>
            <person name="Bisseling T."/>
            <person name="Smit S."/>
            <person name="Geurts R."/>
        </authorList>
    </citation>
    <scope>NUCLEOTIDE SEQUENCE [LARGE SCALE GENOMIC DNA]</scope>
    <source>
        <strain evidence="2">cv. WU1-14</strain>
    </source>
</reference>
<sequence>MAANNYQWSLERMNPKRAASINELETMASLATQVNALSKKIDSMGIQAMHRPYT</sequence>
<comment type="caution">
    <text evidence="1">The sequence shown here is derived from an EMBL/GenBank/DDBJ whole genome shotgun (WGS) entry which is preliminary data.</text>
</comment>
<evidence type="ECO:0000313" key="1">
    <source>
        <dbReference type="EMBL" id="PON45108.1"/>
    </source>
</evidence>
<dbReference type="OrthoDB" id="1749050at2759"/>